<gene>
    <name evidence="1" type="ORF">Llon_1645</name>
</gene>
<dbReference type="EMBL" id="LNYK01000024">
    <property type="protein sequence ID" value="KTD20453.1"/>
    <property type="molecule type" value="Genomic_DNA"/>
</dbReference>
<dbReference type="OrthoDB" id="5637078at2"/>
<evidence type="ECO:0008006" key="3">
    <source>
        <dbReference type="Google" id="ProtNLM"/>
    </source>
</evidence>
<dbReference type="InterPro" id="IPR011004">
    <property type="entry name" value="Trimer_LpxA-like_sf"/>
</dbReference>
<dbReference type="PATRIC" id="fig|45068.5.peg.1782"/>
<accession>A0A0W0VK13</accession>
<dbReference type="Proteomes" id="UP000054997">
    <property type="component" value="Unassembled WGS sequence"/>
</dbReference>
<protein>
    <recommendedName>
        <fullName evidence="3">Polymer-forming cytoskeletal</fullName>
    </recommendedName>
</protein>
<dbReference type="RefSeq" id="WP_058529641.1">
    <property type="nucleotide sequence ID" value="NZ_CAAAHZ010000028.1"/>
</dbReference>
<name>A0A0W0VK13_9GAMM</name>
<keyword evidence="2" id="KW-1185">Reference proteome</keyword>
<dbReference type="Gene3D" id="2.160.10.10">
    <property type="entry name" value="Hexapeptide repeat proteins"/>
    <property type="match status" value="1"/>
</dbReference>
<dbReference type="STRING" id="45068.Llon_1645"/>
<sequence length="189" mass="21034">MFEMITEYLTHLFNKSAFVEQDKNTHYDHVINGSYKAEDTEIEMNLCINGQAVLGKNVRVEKKLLVNGRFIAHQSTLMSDLTVNGASSLDNTQINGDAKFRGSLETASTTFTNKIEILSSLAELENSKTQLITFKELPRHNVVQRLKLKKNTEVHGDIIFEAGNGEVLCDETSKVHGKVIGGKLIQSHG</sequence>
<dbReference type="AlphaFoldDB" id="A0A0W0VK13"/>
<comment type="caution">
    <text evidence="1">The sequence shown here is derived from an EMBL/GenBank/DDBJ whole genome shotgun (WGS) entry which is preliminary data.</text>
</comment>
<organism evidence="1 2">
    <name type="scientific">Legionella londiniensis</name>
    <dbReference type="NCBI Taxonomy" id="45068"/>
    <lineage>
        <taxon>Bacteria</taxon>
        <taxon>Pseudomonadati</taxon>
        <taxon>Pseudomonadota</taxon>
        <taxon>Gammaproteobacteria</taxon>
        <taxon>Legionellales</taxon>
        <taxon>Legionellaceae</taxon>
        <taxon>Legionella</taxon>
    </lineage>
</organism>
<evidence type="ECO:0000313" key="2">
    <source>
        <dbReference type="Proteomes" id="UP000054997"/>
    </source>
</evidence>
<dbReference type="SUPFAM" id="SSF51161">
    <property type="entry name" value="Trimeric LpxA-like enzymes"/>
    <property type="match status" value="1"/>
</dbReference>
<reference evidence="1 2" key="1">
    <citation type="submission" date="2015-11" db="EMBL/GenBank/DDBJ databases">
        <title>Genomic analysis of 38 Legionella species identifies large and diverse effector repertoires.</title>
        <authorList>
            <person name="Burstein D."/>
            <person name="Amaro F."/>
            <person name="Zusman T."/>
            <person name="Lifshitz Z."/>
            <person name="Cohen O."/>
            <person name="Gilbert J.A."/>
            <person name="Pupko T."/>
            <person name="Shuman H.A."/>
            <person name="Segal G."/>
        </authorList>
    </citation>
    <scope>NUCLEOTIDE SEQUENCE [LARGE SCALE GENOMIC DNA]</scope>
    <source>
        <strain evidence="1 2">ATCC 49505</strain>
    </source>
</reference>
<evidence type="ECO:0000313" key="1">
    <source>
        <dbReference type="EMBL" id="KTD20453.1"/>
    </source>
</evidence>
<proteinExistence type="predicted"/>